<protein>
    <recommendedName>
        <fullName evidence="5">Antitoxin</fullName>
    </recommendedName>
</protein>
<name>A0A238JFF0_9RHOB</name>
<feature type="compositionally biased region" description="Basic and acidic residues" evidence="2">
    <location>
        <begin position="142"/>
        <end position="155"/>
    </location>
</feature>
<dbReference type="EMBL" id="FXXP01000002">
    <property type="protein sequence ID" value="SMX29398.1"/>
    <property type="molecule type" value="Genomic_DNA"/>
</dbReference>
<dbReference type="Proteomes" id="UP000225972">
    <property type="component" value="Unassembled WGS sequence"/>
</dbReference>
<organism evidence="3 4">
    <name type="scientific">Pelagimonas phthalicica</name>
    <dbReference type="NCBI Taxonomy" id="1037362"/>
    <lineage>
        <taxon>Bacteria</taxon>
        <taxon>Pseudomonadati</taxon>
        <taxon>Pseudomonadota</taxon>
        <taxon>Alphaproteobacteria</taxon>
        <taxon>Rhodobacterales</taxon>
        <taxon>Roseobacteraceae</taxon>
        <taxon>Pelagimonas</taxon>
    </lineage>
</organism>
<feature type="region of interest" description="Disordered" evidence="2">
    <location>
        <begin position="137"/>
        <end position="168"/>
    </location>
</feature>
<evidence type="ECO:0000256" key="2">
    <source>
        <dbReference type="SAM" id="MobiDB-lite"/>
    </source>
</evidence>
<dbReference type="InterPro" id="IPR036165">
    <property type="entry name" value="YefM-like_sf"/>
</dbReference>
<comment type="similarity">
    <text evidence="1">Belongs to the phD/YefM antitoxin family.</text>
</comment>
<keyword evidence="4" id="KW-1185">Reference proteome</keyword>
<accession>A0A238JFF0</accession>
<evidence type="ECO:0000313" key="3">
    <source>
        <dbReference type="EMBL" id="SMX29398.1"/>
    </source>
</evidence>
<dbReference type="AlphaFoldDB" id="A0A238JFF0"/>
<sequence length="168" mass="18727">MGEIAWGVQPGSEGASGAPAQAICPILALFRTDWGDAQKGSSMEHVYRRISISRFREKAGKDLKWVEQIGGHLWLTRHGKHVAAVIPFYQLKMLEELLGQVESQKAQRLEQEYSRWRAAKSVQAAEELARLNSGKLVGGEARSGDIRKRAQKGEDPWDDDPVLITTHP</sequence>
<evidence type="ECO:0000313" key="4">
    <source>
        <dbReference type="Proteomes" id="UP000225972"/>
    </source>
</evidence>
<dbReference type="SUPFAM" id="SSF143120">
    <property type="entry name" value="YefM-like"/>
    <property type="match status" value="1"/>
</dbReference>
<proteinExistence type="inferred from homology"/>
<evidence type="ECO:0008006" key="5">
    <source>
        <dbReference type="Google" id="ProtNLM"/>
    </source>
</evidence>
<evidence type="ECO:0000256" key="1">
    <source>
        <dbReference type="ARBA" id="ARBA00009981"/>
    </source>
</evidence>
<reference evidence="4" key="1">
    <citation type="submission" date="2017-05" db="EMBL/GenBank/DDBJ databases">
        <authorList>
            <person name="Rodrigo-Torres L."/>
            <person name="Arahal R. D."/>
            <person name="Lucena T."/>
        </authorList>
    </citation>
    <scope>NUCLEOTIDE SEQUENCE [LARGE SCALE GENOMIC DNA]</scope>
    <source>
        <strain evidence="4">CECT 8649</strain>
    </source>
</reference>
<gene>
    <name evidence="3" type="ORF">TRP8649_03532</name>
</gene>